<dbReference type="Gene3D" id="3.40.50.150">
    <property type="entry name" value="Vaccinia Virus protein VP39"/>
    <property type="match status" value="1"/>
</dbReference>
<feature type="region of interest" description="Disordered" evidence="1">
    <location>
        <begin position="513"/>
        <end position="591"/>
    </location>
</feature>
<dbReference type="PANTHER" id="PTHR12496:SF0">
    <property type="entry name" value="METHYLTRANSFERASE DOMAIN-CONTAINING PROTEIN"/>
    <property type="match status" value="1"/>
</dbReference>
<reference evidence="3 4" key="1">
    <citation type="submission" date="2020-04" db="EMBL/GenBank/DDBJ databases">
        <authorList>
            <person name="Alioto T."/>
            <person name="Alioto T."/>
            <person name="Gomez Garrido J."/>
        </authorList>
    </citation>
    <scope>NUCLEOTIDE SEQUENCE [LARGE SCALE GENOMIC DNA]</scope>
</reference>
<dbReference type="InterPro" id="IPR029063">
    <property type="entry name" value="SAM-dependent_MTases_sf"/>
</dbReference>
<feature type="compositionally biased region" description="Acidic residues" evidence="1">
    <location>
        <begin position="562"/>
        <end position="579"/>
    </location>
</feature>
<dbReference type="InterPro" id="IPR025714">
    <property type="entry name" value="Methyltranfer_dom"/>
</dbReference>
<evidence type="ECO:0000313" key="4">
    <source>
        <dbReference type="Proteomes" id="UP000494165"/>
    </source>
</evidence>
<dbReference type="CDD" id="cd02440">
    <property type="entry name" value="AdoMet_MTases"/>
    <property type="match status" value="1"/>
</dbReference>
<accession>A0A8S1E570</accession>
<dbReference type="AlphaFoldDB" id="A0A8S1E570"/>
<name>A0A8S1E570_9INSE</name>
<feature type="compositionally biased region" description="Low complexity" evidence="1">
    <location>
        <begin position="513"/>
        <end position="545"/>
    </location>
</feature>
<dbReference type="Pfam" id="PF13679">
    <property type="entry name" value="Methyltransf_32"/>
    <property type="match status" value="1"/>
</dbReference>
<dbReference type="OrthoDB" id="10258156at2759"/>
<proteinExistence type="predicted"/>
<feature type="domain" description="Methyltransferase" evidence="2">
    <location>
        <begin position="110"/>
        <end position="249"/>
    </location>
</feature>
<evidence type="ECO:0000313" key="3">
    <source>
        <dbReference type="EMBL" id="CAB3387373.1"/>
    </source>
</evidence>
<gene>
    <name evidence="3" type="ORF">CLODIP_2_CD03008</name>
</gene>
<evidence type="ECO:0000259" key="2">
    <source>
        <dbReference type="Pfam" id="PF13679"/>
    </source>
</evidence>
<comment type="caution">
    <text evidence="3">The sequence shown here is derived from an EMBL/GenBank/DDBJ whole genome shotgun (WGS) entry which is preliminary data.</text>
</comment>
<sequence length="591" mass="65520">MCDQTGSVPIDFDDFISTLRKYEWIFNFPVTDLLTSKVLENVTHEWRSLLLNLSSSALNKLAAKDSSQMDDIPHILTNFVEECKRLSFNLGHEVPPTNATKLRLKGVSEKKCMEISMLSSRIDSECKKLGVNHIVDLGCGVGYLAHILNEKLGYTVLGLELQDSLVQTASSRSNSGVRFKQIEVRVGEDGNSKVEEVITEWLADTNGTKACLIGLHTCGDLAASTLRLFASSSFLSSLVFMPCCFHKLEVKNETAYAESFALFPLSEKLKKAVSKYNGKTFLRRPLLRLAAQMSAHKWGHMTEQEHKQHSMHVLCRAAVQLFAIDNRLQLLKVKRKALRKGALKLSEDELVDDMMARFELKDTQGNTCNMKEAAEGVKCIVHQNLGNLQLIEGLTALQCCLQEPADCLMFSDMQQFLTEHDLHLNRVELIVEELNGVRQASKLKELSIDGNPAITNARMHWELLRSQTKSLIQICAIQRPSEPQPLRPKEALPPSCGELAPLRLPPICLGLGSSNSSSTNSETSSSSTSGSTRCESVISNSASSSVEPNVDSCASSPRSDFCTEEAVEEEQEIEEQGGEVEEKSLVQKQNK</sequence>
<dbReference type="SUPFAM" id="SSF53335">
    <property type="entry name" value="S-adenosyl-L-methionine-dependent methyltransferases"/>
    <property type="match status" value="1"/>
</dbReference>
<keyword evidence="4" id="KW-1185">Reference proteome</keyword>
<evidence type="ECO:0000256" key="1">
    <source>
        <dbReference type="SAM" id="MobiDB-lite"/>
    </source>
</evidence>
<protein>
    <recommendedName>
        <fullName evidence="2">Methyltransferase domain-containing protein</fullName>
    </recommendedName>
</protein>
<organism evidence="3 4">
    <name type="scientific">Cloeon dipterum</name>
    <dbReference type="NCBI Taxonomy" id="197152"/>
    <lineage>
        <taxon>Eukaryota</taxon>
        <taxon>Metazoa</taxon>
        <taxon>Ecdysozoa</taxon>
        <taxon>Arthropoda</taxon>
        <taxon>Hexapoda</taxon>
        <taxon>Insecta</taxon>
        <taxon>Pterygota</taxon>
        <taxon>Palaeoptera</taxon>
        <taxon>Ephemeroptera</taxon>
        <taxon>Pisciforma</taxon>
        <taxon>Baetidae</taxon>
        <taxon>Cloeon</taxon>
    </lineage>
</organism>
<dbReference type="InterPro" id="IPR052220">
    <property type="entry name" value="METTL25"/>
</dbReference>
<dbReference type="EMBL" id="CADEPI010000568">
    <property type="protein sequence ID" value="CAB3387373.1"/>
    <property type="molecule type" value="Genomic_DNA"/>
</dbReference>
<dbReference type="PANTHER" id="PTHR12496">
    <property type="entry name" value="CGI-41 METHYLTRANSFERASE"/>
    <property type="match status" value="1"/>
</dbReference>
<dbReference type="Proteomes" id="UP000494165">
    <property type="component" value="Unassembled WGS sequence"/>
</dbReference>